<name>A0A6A6BDI0_9PEZI</name>
<evidence type="ECO:0000259" key="1">
    <source>
        <dbReference type="Pfam" id="PF11274"/>
    </source>
</evidence>
<dbReference type="GeneID" id="54297948"/>
<dbReference type="InterPro" id="IPR023393">
    <property type="entry name" value="START-like_dom_sf"/>
</dbReference>
<dbReference type="InterPro" id="IPR024500">
    <property type="entry name" value="DUF3074"/>
</dbReference>
<feature type="domain" description="DUF3074" evidence="1">
    <location>
        <begin position="95"/>
        <end position="290"/>
    </location>
</feature>
<dbReference type="AlphaFoldDB" id="A0A6A6BDI0"/>
<accession>A0A6A6BDI0</accession>
<dbReference type="OrthoDB" id="6423603at2759"/>
<proteinExistence type="predicted"/>
<evidence type="ECO:0000313" key="3">
    <source>
        <dbReference type="Proteomes" id="UP000799438"/>
    </source>
</evidence>
<dbReference type="PANTHER" id="PTHR40370:SF1">
    <property type="entry name" value="DUF3074 DOMAIN-CONTAINING PROTEIN"/>
    <property type="match status" value="1"/>
</dbReference>
<dbReference type="Pfam" id="PF11274">
    <property type="entry name" value="DUF3074"/>
    <property type="match status" value="1"/>
</dbReference>
<dbReference type="Proteomes" id="UP000799438">
    <property type="component" value="Unassembled WGS sequence"/>
</dbReference>
<dbReference type="Gene3D" id="3.30.530.20">
    <property type="match status" value="1"/>
</dbReference>
<keyword evidence="3" id="KW-1185">Reference proteome</keyword>
<gene>
    <name evidence="2" type="ORF">K452DRAFT_287314</name>
</gene>
<dbReference type="SUPFAM" id="SSF55961">
    <property type="entry name" value="Bet v1-like"/>
    <property type="match status" value="1"/>
</dbReference>
<reference evidence="2" key="1">
    <citation type="journal article" date="2020" name="Stud. Mycol.">
        <title>101 Dothideomycetes genomes: a test case for predicting lifestyles and emergence of pathogens.</title>
        <authorList>
            <person name="Haridas S."/>
            <person name="Albert R."/>
            <person name="Binder M."/>
            <person name="Bloem J."/>
            <person name="Labutti K."/>
            <person name="Salamov A."/>
            <person name="Andreopoulos B."/>
            <person name="Baker S."/>
            <person name="Barry K."/>
            <person name="Bills G."/>
            <person name="Bluhm B."/>
            <person name="Cannon C."/>
            <person name="Castanera R."/>
            <person name="Culley D."/>
            <person name="Daum C."/>
            <person name="Ezra D."/>
            <person name="Gonzalez J."/>
            <person name="Henrissat B."/>
            <person name="Kuo A."/>
            <person name="Liang C."/>
            <person name="Lipzen A."/>
            <person name="Lutzoni F."/>
            <person name="Magnuson J."/>
            <person name="Mondo S."/>
            <person name="Nolan M."/>
            <person name="Ohm R."/>
            <person name="Pangilinan J."/>
            <person name="Park H.-J."/>
            <person name="Ramirez L."/>
            <person name="Alfaro M."/>
            <person name="Sun H."/>
            <person name="Tritt A."/>
            <person name="Yoshinaga Y."/>
            <person name="Zwiers L.-H."/>
            <person name="Turgeon B."/>
            <person name="Goodwin S."/>
            <person name="Spatafora J."/>
            <person name="Crous P."/>
            <person name="Grigoriev I."/>
        </authorList>
    </citation>
    <scope>NUCLEOTIDE SEQUENCE</scope>
    <source>
        <strain evidence="2">CBS 121167</strain>
    </source>
</reference>
<sequence length="299" mass="33123">MSNASLGPLVRLRTLTPADIPPHPAIKPVSEHEVELYSFLKSVLDEAVAFTDSIVPATFREGAAKASAPSSAKVKLLSRDIKASELPTSGRNESWFARRSIHKNERTGGTADIAEFDEGLRDQHSKHEMEYTPDVFDAHKVADWDDLIAVRGGDVEGRYREVSMSVYEMCHKLPFPCLNRVFCVLVVTAKTAESSFVVVQIPIDLSDFSDADVLYGNGRNKRDAESALKRKKVIVGEYVSIERVTLTEDGDIQWVMATASDAKGWLPMPMQKLGVPGAVVKDVGLFMKWTRERRGSQSQ</sequence>
<organism evidence="2 3">
    <name type="scientific">Aplosporella prunicola CBS 121167</name>
    <dbReference type="NCBI Taxonomy" id="1176127"/>
    <lineage>
        <taxon>Eukaryota</taxon>
        <taxon>Fungi</taxon>
        <taxon>Dikarya</taxon>
        <taxon>Ascomycota</taxon>
        <taxon>Pezizomycotina</taxon>
        <taxon>Dothideomycetes</taxon>
        <taxon>Dothideomycetes incertae sedis</taxon>
        <taxon>Botryosphaeriales</taxon>
        <taxon>Aplosporellaceae</taxon>
        <taxon>Aplosporella</taxon>
    </lineage>
</organism>
<dbReference type="RefSeq" id="XP_033397818.1">
    <property type="nucleotide sequence ID" value="XM_033540452.1"/>
</dbReference>
<dbReference type="PANTHER" id="PTHR40370">
    <property type="entry name" value="EXPRESSED PROTEIN"/>
    <property type="match status" value="1"/>
</dbReference>
<protein>
    <recommendedName>
        <fullName evidence="1">DUF3074 domain-containing protein</fullName>
    </recommendedName>
</protein>
<evidence type="ECO:0000313" key="2">
    <source>
        <dbReference type="EMBL" id="KAF2142106.1"/>
    </source>
</evidence>
<dbReference type="EMBL" id="ML995485">
    <property type="protein sequence ID" value="KAF2142106.1"/>
    <property type="molecule type" value="Genomic_DNA"/>
</dbReference>